<dbReference type="OrthoDB" id="6347512at2759"/>
<dbReference type="GO" id="GO:0000939">
    <property type="term" value="C:inner kinetochore"/>
    <property type="evidence" value="ECO:0007669"/>
    <property type="project" value="TreeGrafter"/>
</dbReference>
<evidence type="ECO:0000313" key="8">
    <source>
        <dbReference type="EMBL" id="ROT43228.1"/>
    </source>
</evidence>
<evidence type="ECO:0000256" key="1">
    <source>
        <dbReference type="ARBA" id="ARBA00004123"/>
    </source>
</evidence>
<evidence type="ECO:0000256" key="6">
    <source>
        <dbReference type="ARBA" id="ARBA00023328"/>
    </source>
</evidence>
<protein>
    <submittedName>
        <fullName evidence="8">Mis6-domain-containing protein</fullName>
    </submittedName>
</protein>
<dbReference type="GeneID" id="39581535"/>
<dbReference type="PANTHER" id="PTHR48208:SF2">
    <property type="entry name" value="CENTROMERE PROTEIN I"/>
    <property type="match status" value="1"/>
</dbReference>
<evidence type="ECO:0000256" key="7">
    <source>
        <dbReference type="SAM" id="MobiDB-lite"/>
    </source>
</evidence>
<feature type="region of interest" description="Disordered" evidence="7">
    <location>
        <begin position="692"/>
        <end position="714"/>
    </location>
</feature>
<dbReference type="STRING" id="1314773.A0A3N2Q9A3"/>
<dbReference type="EMBL" id="ML119051">
    <property type="protein sequence ID" value="ROT43228.1"/>
    <property type="molecule type" value="Genomic_DNA"/>
</dbReference>
<dbReference type="Proteomes" id="UP000272025">
    <property type="component" value="Unassembled WGS sequence"/>
</dbReference>
<evidence type="ECO:0000256" key="5">
    <source>
        <dbReference type="ARBA" id="ARBA00023242"/>
    </source>
</evidence>
<dbReference type="GO" id="GO:0034080">
    <property type="term" value="P:CENP-A containing chromatin assembly"/>
    <property type="evidence" value="ECO:0007669"/>
    <property type="project" value="TreeGrafter"/>
</dbReference>
<dbReference type="RefSeq" id="XP_028471034.1">
    <property type="nucleotide sequence ID" value="XM_028613057.1"/>
</dbReference>
<sequence>MESDGDQEIRHLVADVTEASRVPAKQRATSIKPTVQKLASKAYEHGLLPDPLNELIDLLTTPSHLDQASLNALVNNLYPAARLSPDAVLKVVGCLGNGELKPPFPIQAGLLRWLVMVYHTIDGPAILSQAYPVLFNLLETAAIRPQLCHVLALITRRKHVRPFRIQAILNLSRQTGNDPALTGLLRIYKDYYPEIIVGEAVKGKASTFKHPDLAWRERLGEIQRAHAQRATKTELRHQNGFTVDRHISHRGRGGRPSGVPGVHTSHATENSVTLEEIDNVERFVNNLEKIELPNQLAAVLADPLLQKLVLLRKDHITTQRIVRWVEAALDDVLTGTADTKTFVDTMEVLEDYVSRVKESPNVILNFLAKLFGYWNGVDAQEPILRILQYTPLLDFKELYHALFGPLGKCLPNTLPTQTLLLEMYRNILRNWTSNLQSVEAVASGTPCHAILELQVHVGNVALTLVQTNPGTATHSTALQFYEQVASTMSNPVLEPLLRIANPPRQLIYLVFFSPSLGNISRLAGILAKYKTSFDAAMARDRKAYGASDLQTYNGFLMDLCNCIWRGRAFNSSDNHALACLSSPQTSARYHRYVEDLGMDLVLPVLFGLSHSPVLSLQSMTCVLALEDEALEKNKRAISTRHGGPVTQSSLQRLARARGLRLEWNEYRQQVLVTLDRHGFGGISELMRNVIKGRQSAPRTSSQPSQSSQPSSNLV</sequence>
<evidence type="ECO:0000313" key="9">
    <source>
        <dbReference type="Proteomes" id="UP000272025"/>
    </source>
</evidence>
<proteinExistence type="inferred from homology"/>
<dbReference type="GO" id="GO:0005634">
    <property type="term" value="C:nucleus"/>
    <property type="evidence" value="ECO:0007669"/>
    <property type="project" value="UniProtKB-SubCell"/>
</dbReference>
<dbReference type="Pfam" id="PF07778">
    <property type="entry name" value="CENP-I"/>
    <property type="match status" value="1"/>
</dbReference>
<evidence type="ECO:0000256" key="4">
    <source>
        <dbReference type="ARBA" id="ARBA00022454"/>
    </source>
</evidence>
<evidence type="ECO:0000256" key="3">
    <source>
        <dbReference type="ARBA" id="ARBA00005470"/>
    </source>
</evidence>
<reference evidence="8 9" key="1">
    <citation type="journal article" date="2018" name="Mol. Ecol.">
        <title>The obligate alkalophilic soda-lake fungus Sodiomyces alkalinus has shifted to a protein diet.</title>
        <authorList>
            <person name="Grum-Grzhimaylo A.A."/>
            <person name="Falkoski D.L."/>
            <person name="van den Heuvel J."/>
            <person name="Valero-Jimenez C.A."/>
            <person name="Min B."/>
            <person name="Choi I.G."/>
            <person name="Lipzen A."/>
            <person name="Daum C.G."/>
            <person name="Aanen D.K."/>
            <person name="Tsang A."/>
            <person name="Henrissat B."/>
            <person name="Bilanenko E.N."/>
            <person name="de Vries R.P."/>
            <person name="van Kan J.A.L."/>
            <person name="Grigoriev I.V."/>
            <person name="Debets A.J.M."/>
        </authorList>
    </citation>
    <scope>NUCLEOTIDE SEQUENCE [LARGE SCALE GENOMIC DNA]</scope>
    <source>
        <strain evidence="8 9">F11</strain>
    </source>
</reference>
<accession>A0A3N2Q9A3</accession>
<dbReference type="InterPro" id="IPR012485">
    <property type="entry name" value="CENP-I"/>
</dbReference>
<comment type="similarity">
    <text evidence="3">Belongs to the CENP-I/CTF3 family.</text>
</comment>
<dbReference type="CDD" id="cd22647">
    <property type="entry name" value="CTF3_NTD_HEAT"/>
    <property type="match status" value="1"/>
</dbReference>
<dbReference type="AlphaFoldDB" id="A0A3N2Q9A3"/>
<evidence type="ECO:0000256" key="2">
    <source>
        <dbReference type="ARBA" id="ARBA00004584"/>
    </source>
</evidence>
<name>A0A3N2Q9A3_SODAK</name>
<dbReference type="GO" id="GO:0000070">
    <property type="term" value="P:mitotic sister chromatid segregation"/>
    <property type="evidence" value="ECO:0007669"/>
    <property type="project" value="TreeGrafter"/>
</dbReference>
<organism evidence="8 9">
    <name type="scientific">Sodiomyces alkalinus (strain CBS 110278 / VKM F-3762 / F11)</name>
    <name type="common">Alkaliphilic filamentous fungus</name>
    <dbReference type="NCBI Taxonomy" id="1314773"/>
    <lineage>
        <taxon>Eukaryota</taxon>
        <taxon>Fungi</taxon>
        <taxon>Dikarya</taxon>
        <taxon>Ascomycota</taxon>
        <taxon>Pezizomycotina</taxon>
        <taxon>Sordariomycetes</taxon>
        <taxon>Hypocreomycetidae</taxon>
        <taxon>Glomerellales</taxon>
        <taxon>Plectosphaerellaceae</taxon>
        <taxon>Sodiomyces</taxon>
    </lineage>
</organism>
<dbReference type="PANTHER" id="PTHR48208">
    <property type="entry name" value="CENTROMERE PROTEIN I"/>
    <property type="match status" value="1"/>
</dbReference>
<keyword evidence="9" id="KW-1185">Reference proteome</keyword>
<feature type="region of interest" description="Disordered" evidence="7">
    <location>
        <begin position="246"/>
        <end position="265"/>
    </location>
</feature>
<gene>
    <name evidence="8" type="ORF">SODALDRAFT_34194</name>
</gene>
<feature type="compositionally biased region" description="Low complexity" evidence="7">
    <location>
        <begin position="700"/>
        <end position="714"/>
    </location>
</feature>
<comment type="subcellular location">
    <subcellularLocation>
        <location evidence="2">Chromosome</location>
        <location evidence="2">Centromere</location>
    </subcellularLocation>
    <subcellularLocation>
        <location evidence="1">Nucleus</location>
    </subcellularLocation>
</comment>
<keyword evidence="4" id="KW-0158">Chromosome</keyword>
<keyword evidence="5" id="KW-0539">Nucleus</keyword>
<keyword evidence="6" id="KW-0137">Centromere</keyword>